<dbReference type="FunFam" id="3.40.50.720:FF:000240">
    <property type="entry name" value="SDR family oxidoreductase"/>
    <property type="match status" value="1"/>
</dbReference>
<dbReference type="InterPro" id="IPR020904">
    <property type="entry name" value="Sc_DH/Rdtase_CS"/>
</dbReference>
<dbReference type="EMBL" id="CP039396">
    <property type="protein sequence ID" value="QCD41599.1"/>
    <property type="molecule type" value="Genomic_DNA"/>
</dbReference>
<dbReference type="SMART" id="SM00822">
    <property type="entry name" value="PKS_KR"/>
    <property type="match status" value="1"/>
</dbReference>
<dbReference type="KEGG" id="ddb:E7747_04445"/>
<dbReference type="GO" id="GO:0016616">
    <property type="term" value="F:oxidoreductase activity, acting on the CH-OH group of donors, NAD or NADP as acceptor"/>
    <property type="evidence" value="ECO:0007669"/>
    <property type="project" value="UniProtKB-ARBA"/>
</dbReference>
<keyword evidence="2" id="KW-0560">Oxidoreductase</keyword>
<evidence type="ECO:0000313" key="5">
    <source>
        <dbReference type="Proteomes" id="UP000297149"/>
    </source>
</evidence>
<sequence>MNELFSVKDHVVVITGGTGVLGRCIGEYLATQGAKVVILGRRQEEGDEIVNAIKAKGGEAMFLVSDVMDAAVVQANCDAIMAKYGRVDALLNAAGGNMAGAVISPEGNFFDVKIDAFQKVLDLNLTGTVIPTQIFLKPMVEAGKGSIVNFSSMAAFRPITRVMGYAAAKAGISNFTAFLATEVATKFTSGIRVNAIAPGFFVTNQNRALLTNPDGSLTARGAAVIRQTPFGRFGDPEELCGTIQYLISDASSFVTGTVAVVDGGFNAFAM</sequence>
<evidence type="ECO:0000256" key="1">
    <source>
        <dbReference type="ARBA" id="ARBA00006484"/>
    </source>
</evidence>
<dbReference type="PANTHER" id="PTHR42760">
    <property type="entry name" value="SHORT-CHAIN DEHYDROGENASES/REDUCTASES FAMILY MEMBER"/>
    <property type="match status" value="1"/>
</dbReference>
<gene>
    <name evidence="4" type="ORF">E7747_04445</name>
</gene>
<dbReference type="InterPro" id="IPR002347">
    <property type="entry name" value="SDR_fam"/>
</dbReference>
<proteinExistence type="inferred from homology"/>
<accession>A0A4P7W147</accession>
<dbReference type="PRINTS" id="PR00080">
    <property type="entry name" value="SDRFAMILY"/>
</dbReference>
<evidence type="ECO:0000313" key="4">
    <source>
        <dbReference type="EMBL" id="QCD41599.1"/>
    </source>
</evidence>
<dbReference type="InterPro" id="IPR057326">
    <property type="entry name" value="KR_dom"/>
</dbReference>
<protein>
    <submittedName>
        <fullName evidence="4">SDR family oxidoreductase</fullName>
    </submittedName>
</protein>
<evidence type="ECO:0000256" key="2">
    <source>
        <dbReference type="ARBA" id="ARBA00023002"/>
    </source>
</evidence>
<evidence type="ECO:0000259" key="3">
    <source>
        <dbReference type="SMART" id="SM00822"/>
    </source>
</evidence>
<dbReference type="AlphaFoldDB" id="A0A4P7W147"/>
<dbReference type="Gene3D" id="3.40.50.720">
    <property type="entry name" value="NAD(P)-binding Rossmann-like Domain"/>
    <property type="match status" value="1"/>
</dbReference>
<reference evidence="5" key="1">
    <citation type="submission" date="2019-02" db="EMBL/GenBank/DDBJ databases">
        <title>Isolation and identification of novel species under the genus Muribaculum.</title>
        <authorList>
            <person name="Miyake S."/>
            <person name="Ding Y."/>
            <person name="Low A."/>
            <person name="Soh M."/>
            <person name="Seedorf H."/>
        </authorList>
    </citation>
    <scope>NUCLEOTIDE SEQUENCE [LARGE SCALE GENOMIC DNA]</scope>
    <source>
        <strain evidence="5">H5</strain>
    </source>
</reference>
<dbReference type="InterPro" id="IPR036291">
    <property type="entry name" value="NAD(P)-bd_dom_sf"/>
</dbReference>
<dbReference type="Proteomes" id="UP000297149">
    <property type="component" value="Chromosome"/>
</dbReference>
<name>A0A4P7W147_9BACT</name>
<dbReference type="SUPFAM" id="SSF51735">
    <property type="entry name" value="NAD(P)-binding Rossmann-fold domains"/>
    <property type="match status" value="1"/>
</dbReference>
<dbReference type="PANTHER" id="PTHR42760:SF115">
    <property type="entry name" value="3-OXOACYL-[ACYL-CARRIER-PROTEIN] REDUCTASE FABG"/>
    <property type="match status" value="1"/>
</dbReference>
<dbReference type="RefSeq" id="WP_123613945.1">
    <property type="nucleotide sequence ID" value="NZ_CAXHQF010000007.1"/>
</dbReference>
<dbReference type="PROSITE" id="PS00061">
    <property type="entry name" value="ADH_SHORT"/>
    <property type="match status" value="1"/>
</dbReference>
<dbReference type="NCBIfam" id="NF006132">
    <property type="entry name" value="PRK08277.1"/>
    <property type="match status" value="1"/>
</dbReference>
<keyword evidence="5" id="KW-1185">Reference proteome</keyword>
<comment type="similarity">
    <text evidence="1">Belongs to the short-chain dehydrogenases/reductases (SDR) family.</text>
</comment>
<organism evidence="4 5">
    <name type="scientific">Duncaniella dubosii</name>
    <dbReference type="NCBI Taxonomy" id="2518971"/>
    <lineage>
        <taxon>Bacteria</taxon>
        <taxon>Pseudomonadati</taxon>
        <taxon>Bacteroidota</taxon>
        <taxon>Bacteroidia</taxon>
        <taxon>Bacteroidales</taxon>
        <taxon>Muribaculaceae</taxon>
        <taxon>Duncaniella</taxon>
    </lineage>
</organism>
<feature type="domain" description="Ketoreductase" evidence="3">
    <location>
        <begin position="10"/>
        <end position="199"/>
    </location>
</feature>
<dbReference type="GO" id="GO:0005975">
    <property type="term" value="P:carbohydrate metabolic process"/>
    <property type="evidence" value="ECO:0007669"/>
    <property type="project" value="UniProtKB-ARBA"/>
</dbReference>
<dbReference type="Pfam" id="PF13561">
    <property type="entry name" value="adh_short_C2"/>
    <property type="match status" value="1"/>
</dbReference>
<dbReference type="PRINTS" id="PR00081">
    <property type="entry name" value="GDHRDH"/>
</dbReference>